<sequence length="580" mass="62163">MKLKQSLLYLAMAGIPFATAVAADWPISEADNAVTTVNQSISIDVLANDTGEGLVLTKVNDWSVNGGRASINEDGTSVTFVPGTDFQGSDTFWYDFQDNQGRTNAAQVTVRIEGDVTEQPEAWPTATEDFIHIKTAQPNYIISSDSYIPIDVLANDIGVGLSITSVNEWTQNGNIVRLSDDKKSVTFRAFVSQNSWPMVDEFWYVFEDSWGRSNAGKVKVLLSTEDKPDAWPTASGDTAETTVNTSAIIDVLANDAGIGLSLKSVNTSSVRWGTVAITNGKLSYTPYADFEGVDEFWYVFEDAWGRTNSAKVVVNVGATTPVAQVPLNDTGLTVCGDYAYDNSVNHQNDLTTCTAETDSEGDAIPQGQDAVSGRDATANDDSDGHAGFSFTKLDASGSPLAASAQSWSCVKDNVSGLVWESKKGLGNGTAAAGAHSADDTFTWYSTDPSKNGSAGNGTIRSIYSPNSCSGFDVNDTSTYCNTEAFVARVNAESLCGLTDWQMPTVHELSSLLNFNDNSRTIDSTFFPHTTYGTYSTETLSARSPAYAMVIAFYDGHIHTNLKSSSLAVRLVSKSTTASEE</sequence>
<evidence type="ECO:0000313" key="5">
    <source>
        <dbReference type="Proteomes" id="UP000245506"/>
    </source>
</evidence>
<dbReference type="Proteomes" id="UP000245506">
    <property type="component" value="Unassembled WGS sequence"/>
</dbReference>
<keyword evidence="5" id="KW-1185">Reference proteome</keyword>
<evidence type="ECO:0000259" key="3">
    <source>
        <dbReference type="Pfam" id="PF07603"/>
    </source>
</evidence>
<accession>A0A317C9P4</accession>
<dbReference type="OrthoDB" id="5622008at2"/>
<organism evidence="4 5">
    <name type="scientific">Leucothrix arctica</name>
    <dbReference type="NCBI Taxonomy" id="1481894"/>
    <lineage>
        <taxon>Bacteria</taxon>
        <taxon>Pseudomonadati</taxon>
        <taxon>Pseudomonadota</taxon>
        <taxon>Gammaproteobacteria</taxon>
        <taxon>Thiotrichales</taxon>
        <taxon>Thiotrichaceae</taxon>
        <taxon>Leucothrix</taxon>
    </lineage>
</organism>
<dbReference type="Pfam" id="PF17963">
    <property type="entry name" value="Big_9"/>
    <property type="match status" value="2"/>
</dbReference>
<comment type="caution">
    <text evidence="4">The sequence shown here is derived from an EMBL/GenBank/DDBJ whole genome shotgun (WGS) entry which is preliminary data.</text>
</comment>
<evidence type="ECO:0000256" key="2">
    <source>
        <dbReference type="SAM" id="SignalP"/>
    </source>
</evidence>
<dbReference type="EMBL" id="QGKL01000035">
    <property type="protein sequence ID" value="PWQ95258.1"/>
    <property type="molecule type" value="Genomic_DNA"/>
</dbReference>
<name>A0A317C9P4_9GAMM</name>
<dbReference type="Gene3D" id="2.60.40.3440">
    <property type="match status" value="2"/>
</dbReference>
<evidence type="ECO:0000313" key="4">
    <source>
        <dbReference type="EMBL" id="PWQ95258.1"/>
    </source>
</evidence>
<gene>
    <name evidence="4" type="ORF">DKT75_13015</name>
</gene>
<feature type="chain" id="PRO_5016278176" description="Lcl C-terminal domain-containing protein" evidence="2">
    <location>
        <begin position="23"/>
        <end position="580"/>
    </location>
</feature>
<proteinExistence type="predicted"/>
<keyword evidence="2" id="KW-0732">Signal</keyword>
<evidence type="ECO:0000256" key="1">
    <source>
        <dbReference type="SAM" id="MobiDB-lite"/>
    </source>
</evidence>
<feature type="signal peptide" evidence="2">
    <location>
        <begin position="1"/>
        <end position="22"/>
    </location>
</feature>
<feature type="region of interest" description="Disordered" evidence="1">
    <location>
        <begin position="355"/>
        <end position="383"/>
    </location>
</feature>
<feature type="domain" description="Lcl C-terminal" evidence="3">
    <location>
        <begin position="409"/>
        <end position="571"/>
    </location>
</feature>
<protein>
    <recommendedName>
        <fullName evidence="3">Lcl C-terminal domain-containing protein</fullName>
    </recommendedName>
</protein>
<dbReference type="RefSeq" id="WP_109823870.1">
    <property type="nucleotide sequence ID" value="NZ_QGKL01000035.1"/>
</dbReference>
<dbReference type="Pfam" id="PF07603">
    <property type="entry name" value="Lcl_C"/>
    <property type="match status" value="1"/>
</dbReference>
<dbReference type="AlphaFoldDB" id="A0A317C9P4"/>
<dbReference type="InterPro" id="IPR011460">
    <property type="entry name" value="Lcl_C"/>
</dbReference>
<reference evidence="4 5" key="1">
    <citation type="submission" date="2018-05" db="EMBL/GenBank/DDBJ databases">
        <title>Leucothrix arctica sp. nov., isolated from Arctic seawater.</title>
        <authorList>
            <person name="Choi A."/>
            <person name="Baek K."/>
        </authorList>
    </citation>
    <scope>NUCLEOTIDE SEQUENCE [LARGE SCALE GENOMIC DNA]</scope>
    <source>
        <strain evidence="4 5">IMCC9719</strain>
    </source>
</reference>